<keyword evidence="3 7" id="KW-0227">DNA damage</keyword>
<dbReference type="GO" id="GO:0030915">
    <property type="term" value="C:Smc5-Smc6 complex"/>
    <property type="evidence" value="ECO:0007669"/>
    <property type="project" value="UniProtKB-UniRule"/>
</dbReference>
<keyword evidence="11" id="KW-1185">Reference proteome</keyword>
<comment type="similarity">
    <text evidence="2 7">Belongs to the NSE4 family.</text>
</comment>
<dbReference type="GO" id="GO:0006310">
    <property type="term" value="P:DNA recombination"/>
    <property type="evidence" value="ECO:0007669"/>
    <property type="project" value="UniProtKB-UniRule"/>
</dbReference>
<reference evidence="10" key="1">
    <citation type="submission" date="2020-10" db="EMBL/GenBank/DDBJ databases">
        <title>Unveiling of a novel bifunctional photoreceptor, Dualchrome1, isolated from a cosmopolitan green alga.</title>
        <authorList>
            <person name="Suzuki S."/>
            <person name="Kawachi M."/>
        </authorList>
    </citation>
    <scope>NUCLEOTIDE SEQUENCE</scope>
    <source>
        <strain evidence="10">NIES 2893</strain>
    </source>
</reference>
<name>A0A830HRF8_9CHLO</name>
<evidence type="ECO:0000256" key="3">
    <source>
        <dbReference type="ARBA" id="ARBA00022763"/>
    </source>
</evidence>
<evidence type="ECO:0000256" key="4">
    <source>
        <dbReference type="ARBA" id="ARBA00023172"/>
    </source>
</evidence>
<comment type="caution">
    <text evidence="10">The sequence shown here is derived from an EMBL/GenBank/DDBJ whole genome shotgun (WGS) entry which is preliminary data.</text>
</comment>
<evidence type="ECO:0000256" key="8">
    <source>
        <dbReference type="SAM" id="MobiDB-lite"/>
    </source>
</evidence>
<dbReference type="Pfam" id="PF08743">
    <property type="entry name" value="Nse4_C"/>
    <property type="match status" value="1"/>
</dbReference>
<proteinExistence type="inferred from homology"/>
<organism evidence="10 11">
    <name type="scientific">Pycnococcus provasolii</name>
    <dbReference type="NCBI Taxonomy" id="41880"/>
    <lineage>
        <taxon>Eukaryota</taxon>
        <taxon>Viridiplantae</taxon>
        <taxon>Chlorophyta</taxon>
        <taxon>Pseudoscourfieldiophyceae</taxon>
        <taxon>Pseudoscourfieldiales</taxon>
        <taxon>Pycnococcaceae</taxon>
        <taxon>Pycnococcus</taxon>
    </lineage>
</organism>
<evidence type="ECO:0000256" key="6">
    <source>
        <dbReference type="ARBA" id="ARBA00023242"/>
    </source>
</evidence>
<dbReference type="AlphaFoldDB" id="A0A830HRF8"/>
<dbReference type="Proteomes" id="UP000660262">
    <property type="component" value="Unassembled WGS sequence"/>
</dbReference>
<keyword evidence="4 7" id="KW-0233">DNA recombination</keyword>
<dbReference type="PANTHER" id="PTHR16140:SF0">
    <property type="entry name" value="NON-STRUCTURAL MAINTENANCE OF CHROMOSOMES ELEMENT 4"/>
    <property type="match status" value="1"/>
</dbReference>
<dbReference type="OrthoDB" id="361242at2759"/>
<evidence type="ECO:0000313" key="11">
    <source>
        <dbReference type="Proteomes" id="UP000660262"/>
    </source>
</evidence>
<feature type="region of interest" description="Disordered" evidence="8">
    <location>
        <begin position="305"/>
        <end position="333"/>
    </location>
</feature>
<keyword evidence="6 7" id="KW-0539">Nucleus</keyword>
<evidence type="ECO:0000259" key="9">
    <source>
        <dbReference type="Pfam" id="PF08743"/>
    </source>
</evidence>
<dbReference type="EMBL" id="BNJQ01000025">
    <property type="protein sequence ID" value="GHP09548.1"/>
    <property type="molecule type" value="Genomic_DNA"/>
</dbReference>
<protein>
    <recommendedName>
        <fullName evidence="7">Non-structural maintenance of chromosomes element 4</fullName>
    </recommendedName>
</protein>
<dbReference type="PANTHER" id="PTHR16140">
    <property type="entry name" value="NON-STRUCTURAL MAINTENANCE OF CHROMOSOMES ELEMENT 4"/>
    <property type="match status" value="1"/>
</dbReference>
<dbReference type="InterPro" id="IPR027786">
    <property type="entry name" value="Nse4/EID"/>
</dbReference>
<feature type="domain" description="Non-structural maintenance of chromosome element 4 C-terminal" evidence="9">
    <location>
        <begin position="223"/>
        <end position="302"/>
    </location>
</feature>
<evidence type="ECO:0000256" key="2">
    <source>
        <dbReference type="ARBA" id="ARBA00008997"/>
    </source>
</evidence>
<comment type="subunit">
    <text evidence="7">Component of the SMC5-SMC6 complex.</text>
</comment>
<comment type="subcellular location">
    <subcellularLocation>
        <location evidence="1 7">Nucleus</location>
    </subcellularLocation>
</comment>
<evidence type="ECO:0000256" key="5">
    <source>
        <dbReference type="ARBA" id="ARBA00023204"/>
    </source>
</evidence>
<gene>
    <name evidence="10" type="ORF">PPROV_000828300</name>
</gene>
<dbReference type="InterPro" id="IPR014854">
    <property type="entry name" value="Nse4_C"/>
</dbReference>
<sequence>MQENENAVLMNSVHVPSDEIERRTLRARYRTLAKNATEQKDAMVRVDGIALRQCLDAADAEFSKVKKAREQVLDSQLLCQLSAYGVELAKKLGAGAASAMSAKDLTTRLKLFCVRGVDPINAPVDNPAAFDWEKLATTPAARFLVRPAVTFSCMNGPMDVQIKERKVAQRRAKTVVGEAVNPGTMDNNTKTEEEEQREITALMRTVFKVLKNEYKTNGNKGVLLADLVCNRDSFAQTVENLFAASFLVRDGDIRLSDSDEGIVAKPTQKPKESDWASGTAHAAQFVVNFSPADWKEMKEHVGRQMMAHRQPVPQAKRARAGDGEAEKVSKRKK</sequence>
<feature type="compositionally biased region" description="Basic and acidic residues" evidence="8">
    <location>
        <begin position="319"/>
        <end position="333"/>
    </location>
</feature>
<comment type="function">
    <text evidence="7">Component of the SMC5-SMC6 complex, that promotes sister chromatid alignment after DNA damage and facilitates double-stranded DNA breaks (DSBs) repair via homologous recombination between sister chromatids.</text>
</comment>
<dbReference type="GO" id="GO:0006281">
    <property type="term" value="P:DNA repair"/>
    <property type="evidence" value="ECO:0007669"/>
    <property type="project" value="UniProtKB-UniRule"/>
</dbReference>
<evidence type="ECO:0000256" key="7">
    <source>
        <dbReference type="RuleBase" id="RU365071"/>
    </source>
</evidence>
<evidence type="ECO:0000256" key="1">
    <source>
        <dbReference type="ARBA" id="ARBA00004123"/>
    </source>
</evidence>
<keyword evidence="5 7" id="KW-0234">DNA repair</keyword>
<accession>A0A830HRF8</accession>
<dbReference type="GO" id="GO:0005634">
    <property type="term" value="C:nucleus"/>
    <property type="evidence" value="ECO:0007669"/>
    <property type="project" value="UniProtKB-SubCell"/>
</dbReference>
<evidence type="ECO:0000313" key="10">
    <source>
        <dbReference type="EMBL" id="GHP09548.1"/>
    </source>
</evidence>